<keyword evidence="2" id="KW-0479">Metal-binding</keyword>
<evidence type="ECO:0000256" key="5">
    <source>
        <dbReference type="ARBA" id="ARBA00023014"/>
    </source>
</evidence>
<accession>A0A178IKH6</accession>
<keyword evidence="5" id="KW-0411">Iron-sulfur</keyword>
<evidence type="ECO:0000256" key="3">
    <source>
        <dbReference type="ARBA" id="ARBA00023002"/>
    </source>
</evidence>
<dbReference type="GO" id="GO:0016491">
    <property type="term" value="F:oxidoreductase activity"/>
    <property type="evidence" value="ECO:0007669"/>
    <property type="project" value="UniProtKB-KW"/>
</dbReference>
<evidence type="ECO:0000313" key="7">
    <source>
        <dbReference type="Proteomes" id="UP000078486"/>
    </source>
</evidence>
<evidence type="ECO:0008006" key="8">
    <source>
        <dbReference type="Google" id="ProtNLM"/>
    </source>
</evidence>
<reference evidence="6 7" key="1">
    <citation type="submission" date="2016-01" db="EMBL/GenBank/DDBJ databases">
        <title>High potential of lignocellulose degradation of a new Verrucomicrobia species.</title>
        <authorList>
            <person name="Wang Y."/>
            <person name="Shi Y."/>
            <person name="Qiu Z."/>
            <person name="Liu S."/>
            <person name="Yang H."/>
        </authorList>
    </citation>
    <scope>NUCLEOTIDE SEQUENCE [LARGE SCALE GENOMIC DNA]</scope>
    <source>
        <strain evidence="6 7">TSB47</strain>
    </source>
</reference>
<comment type="caution">
    <text evidence="6">The sequence shown here is derived from an EMBL/GenBank/DDBJ whole genome shotgun (WGS) entry which is preliminary data.</text>
</comment>
<dbReference type="InterPro" id="IPR039650">
    <property type="entry name" value="HdrA-like"/>
</dbReference>
<evidence type="ECO:0000256" key="2">
    <source>
        <dbReference type="ARBA" id="ARBA00022723"/>
    </source>
</evidence>
<keyword evidence="4" id="KW-0408">Iron</keyword>
<keyword evidence="1" id="KW-0004">4Fe-4S</keyword>
<dbReference type="PANTHER" id="PTHR43498:SF1">
    <property type="entry name" value="COB--COM HETERODISULFIDE REDUCTASE IRON-SULFUR SUBUNIT A"/>
    <property type="match status" value="1"/>
</dbReference>
<evidence type="ECO:0000313" key="6">
    <source>
        <dbReference type="EMBL" id="OAM89755.1"/>
    </source>
</evidence>
<name>A0A178IKH6_9BACT</name>
<dbReference type="RefSeq" id="WP_068770219.1">
    <property type="nucleotide sequence ID" value="NZ_CP109796.1"/>
</dbReference>
<keyword evidence="3" id="KW-0560">Oxidoreductase</keyword>
<dbReference type="Gene3D" id="3.50.50.60">
    <property type="entry name" value="FAD/NAD(P)-binding domain"/>
    <property type="match status" value="1"/>
</dbReference>
<protein>
    <recommendedName>
        <fullName evidence="8">FAD-dependent oxidoreductase</fullName>
    </recommendedName>
</protein>
<dbReference type="STRING" id="1184151.AW736_10500"/>
<dbReference type="PANTHER" id="PTHR43498">
    <property type="entry name" value="FERREDOXIN:COB-COM HETERODISULFIDE REDUCTASE SUBUNIT A"/>
    <property type="match status" value="1"/>
</dbReference>
<organism evidence="6 7">
    <name type="scientific">Termitidicoccus mucosus</name>
    <dbReference type="NCBI Taxonomy" id="1184151"/>
    <lineage>
        <taxon>Bacteria</taxon>
        <taxon>Pseudomonadati</taxon>
        <taxon>Verrucomicrobiota</taxon>
        <taxon>Opitutia</taxon>
        <taxon>Opitutales</taxon>
        <taxon>Opitutaceae</taxon>
        <taxon>Termitidicoccus</taxon>
    </lineage>
</organism>
<keyword evidence="7" id="KW-1185">Reference proteome</keyword>
<evidence type="ECO:0000256" key="1">
    <source>
        <dbReference type="ARBA" id="ARBA00022485"/>
    </source>
</evidence>
<dbReference type="Proteomes" id="UP000078486">
    <property type="component" value="Unassembled WGS sequence"/>
</dbReference>
<dbReference type="SUPFAM" id="SSF51905">
    <property type="entry name" value="FAD/NAD(P)-binding domain"/>
    <property type="match status" value="1"/>
</dbReference>
<dbReference type="InterPro" id="IPR036188">
    <property type="entry name" value="FAD/NAD-bd_sf"/>
</dbReference>
<dbReference type="OrthoDB" id="177652at2"/>
<dbReference type="EMBL" id="LRRQ01000076">
    <property type="protein sequence ID" value="OAM89755.1"/>
    <property type="molecule type" value="Genomic_DNA"/>
</dbReference>
<evidence type="ECO:0000256" key="4">
    <source>
        <dbReference type="ARBA" id="ARBA00023004"/>
    </source>
</evidence>
<dbReference type="AlphaFoldDB" id="A0A178IKH6"/>
<dbReference type="GO" id="GO:0051539">
    <property type="term" value="F:4 iron, 4 sulfur cluster binding"/>
    <property type="evidence" value="ECO:0007669"/>
    <property type="project" value="UniProtKB-KW"/>
</dbReference>
<proteinExistence type="predicted"/>
<dbReference type="GO" id="GO:0046872">
    <property type="term" value="F:metal ion binding"/>
    <property type="evidence" value="ECO:0007669"/>
    <property type="project" value="UniProtKB-KW"/>
</dbReference>
<gene>
    <name evidence="6" type="ORF">AW736_10500</name>
</gene>
<dbReference type="Pfam" id="PF12831">
    <property type="entry name" value="FAD_oxidored"/>
    <property type="match status" value="1"/>
</dbReference>
<sequence length="452" mass="47335">MTETTTAVNPPIGSTVTEPARRLPVRAQVDVAVCGGGPSGFIAAVAAARAGASVLLLERYGFLGGMATAGMVGPLSKFNLGGERIVDGIPGEFIRALHAAGGAIINLPSGNVPYDVELYKLAAQSITRRSGAGILLHAQVAGAIASREDPGRLTHVVIETKSGREAVAANQFIDCTGTGDLVARAALPCEMRNRRASGELQPMSLYFRLGGVDTDKLNVLMAHDGTKYANPELRAVLAEEVKAGRLRNFGGPWTVHGSTIRPGEVSVNATRITGNAADADDLSLSELVLREEVPVMIDSFRRHHKAFAHCYLIETATQIGIRETRAIRGLYTLTAEDVLTARPFSDAVALGGHPIDMHRADSSSQSVQFLTVPYHIPYRTLVPEGSKNVLVAGGTLSATREAFGSARVQAQCMALGQAAGVAAALCAQSGESVSRLDGAALSARLKADGVLV</sequence>